<feature type="region of interest" description="Disordered" evidence="4">
    <location>
        <begin position="355"/>
        <end position="374"/>
    </location>
</feature>
<dbReference type="Pfam" id="PF01125">
    <property type="entry name" value="BUD31"/>
    <property type="match status" value="1"/>
</dbReference>
<dbReference type="Gene3D" id="2.60.200.40">
    <property type="match status" value="1"/>
</dbReference>
<organism evidence="6 7">
    <name type="scientific">Polarella glacialis</name>
    <name type="common">Dinoflagellate</name>
    <dbReference type="NCBI Taxonomy" id="89957"/>
    <lineage>
        <taxon>Eukaryota</taxon>
        <taxon>Sar</taxon>
        <taxon>Alveolata</taxon>
        <taxon>Dinophyceae</taxon>
        <taxon>Suessiales</taxon>
        <taxon>Suessiaceae</taxon>
        <taxon>Polarella</taxon>
    </lineage>
</organism>
<feature type="region of interest" description="Disordered" evidence="4">
    <location>
        <begin position="408"/>
        <end position="452"/>
    </location>
</feature>
<dbReference type="EMBL" id="CAJNNW010011007">
    <property type="protein sequence ID" value="CAE8652656.1"/>
    <property type="molecule type" value="Genomic_DNA"/>
</dbReference>
<reference evidence="6" key="1">
    <citation type="submission" date="2021-02" db="EMBL/GenBank/DDBJ databases">
        <authorList>
            <person name="Dougan E. K."/>
            <person name="Rhodes N."/>
            <person name="Thang M."/>
            <person name="Chan C."/>
        </authorList>
    </citation>
    <scope>NUCLEOTIDE SEQUENCE</scope>
</reference>
<feature type="compositionally biased region" description="Acidic residues" evidence="4">
    <location>
        <begin position="439"/>
        <end position="452"/>
    </location>
</feature>
<evidence type="ECO:0000256" key="2">
    <source>
        <dbReference type="ARBA" id="ARBA00005287"/>
    </source>
</evidence>
<proteinExistence type="inferred from homology"/>
<dbReference type="InterPro" id="IPR001748">
    <property type="entry name" value="BUD31"/>
</dbReference>
<dbReference type="PANTHER" id="PTHR19411">
    <property type="entry name" value="PROTEIN BUD31-RELATED"/>
    <property type="match status" value="1"/>
</dbReference>
<dbReference type="Pfam" id="PF00609">
    <property type="entry name" value="DAGK_acc"/>
    <property type="match status" value="1"/>
</dbReference>
<evidence type="ECO:0000256" key="1">
    <source>
        <dbReference type="ARBA" id="ARBA00004123"/>
    </source>
</evidence>
<evidence type="ECO:0000259" key="5">
    <source>
        <dbReference type="Pfam" id="PF00609"/>
    </source>
</evidence>
<dbReference type="GO" id="GO:0005681">
    <property type="term" value="C:spliceosomal complex"/>
    <property type="evidence" value="ECO:0007669"/>
    <property type="project" value="TreeGrafter"/>
</dbReference>
<sequence>WMLAADVVPMDQWQVTLTFEREQVPVNGLPPAFKEVQVTSSSKRIFEGYFQNYFSVGMDAAVTYGVEQSRKTLCGRLCFLLGLGKACYGIQAYRTGACLCCCAPRLSLRRNELQVRESRASAAACPGGPLETREVAPLRQLTVLNINSYAAGRVVLPPSELARTSPSDGKLELVGMKSACQFGCDEPTGFTVEDLASGWDDVAPQLEEFANQMREAVNEPHEGKRRNESTWKITKIHWERSRYVYELFYKKKAISRELYDHLLMEKHGDASLIAKWKKPGFEYLCSLMAIDKRNSHFSTTAICRVPLHLRKSGAAQPSVTTGCISCSSQESGRLGGPIWWDSPRPADLVGWAKAGCPTAEKPGKKRKVEEEGEDAELEARAKALKRGVNPDERSAEVDALMATAAALRGSGAKGGQLKVHGGDDDDDVEEQGPQPTGAIDDDDGDITGDEKD</sequence>
<evidence type="ECO:0000313" key="6">
    <source>
        <dbReference type="EMBL" id="CAE8652656.1"/>
    </source>
</evidence>
<evidence type="ECO:0000256" key="3">
    <source>
        <dbReference type="ARBA" id="ARBA00023242"/>
    </source>
</evidence>
<evidence type="ECO:0000313" key="7">
    <source>
        <dbReference type="Proteomes" id="UP000626109"/>
    </source>
</evidence>
<dbReference type="AlphaFoldDB" id="A0A813ILW9"/>
<dbReference type="SUPFAM" id="SSF111331">
    <property type="entry name" value="NAD kinase/diacylglycerol kinase-like"/>
    <property type="match status" value="1"/>
</dbReference>
<feature type="non-terminal residue" evidence="6">
    <location>
        <position position="1"/>
    </location>
</feature>
<dbReference type="Proteomes" id="UP000626109">
    <property type="component" value="Unassembled WGS sequence"/>
</dbReference>
<dbReference type="InterPro" id="IPR016064">
    <property type="entry name" value="NAD/diacylglycerol_kinase_sf"/>
</dbReference>
<name>A0A813ILW9_POLGL</name>
<gene>
    <name evidence="6" type="ORF">PGLA2088_LOCUS9860</name>
</gene>
<dbReference type="PRINTS" id="PR00322">
    <property type="entry name" value="G10"/>
</dbReference>
<comment type="subcellular location">
    <subcellularLocation>
        <location evidence="1">Nucleus</location>
    </subcellularLocation>
</comment>
<protein>
    <recommendedName>
        <fullName evidence="5">Diacylglycerol kinase accessory domain-containing protein</fullName>
    </recommendedName>
</protein>
<keyword evidence="3" id="KW-0539">Nucleus</keyword>
<dbReference type="PANTHER" id="PTHR19411:SF0">
    <property type="entry name" value="PROTEIN BUD31 HOMOLOG"/>
    <property type="match status" value="1"/>
</dbReference>
<dbReference type="GO" id="GO:0007200">
    <property type="term" value="P:phospholipase C-activating G protein-coupled receptor signaling pathway"/>
    <property type="evidence" value="ECO:0007669"/>
    <property type="project" value="InterPro"/>
</dbReference>
<comment type="similarity">
    <text evidence="2">Belongs to the BUD31 (G10) family.</text>
</comment>
<evidence type="ECO:0000256" key="4">
    <source>
        <dbReference type="SAM" id="MobiDB-lite"/>
    </source>
</evidence>
<dbReference type="InterPro" id="IPR000756">
    <property type="entry name" value="Diacylglycerol_kin_accessory"/>
</dbReference>
<dbReference type="GO" id="GO:0000398">
    <property type="term" value="P:mRNA splicing, via spliceosome"/>
    <property type="evidence" value="ECO:0007669"/>
    <property type="project" value="TreeGrafter"/>
</dbReference>
<dbReference type="GO" id="GO:0004143">
    <property type="term" value="F:ATP-dependent diacylglycerol kinase activity"/>
    <property type="evidence" value="ECO:0007669"/>
    <property type="project" value="InterPro"/>
</dbReference>
<feature type="domain" description="Diacylglycerol kinase accessory" evidence="5">
    <location>
        <begin position="50"/>
        <end position="184"/>
    </location>
</feature>
<comment type="caution">
    <text evidence="6">The sequence shown here is derived from an EMBL/GenBank/DDBJ whole genome shotgun (WGS) entry which is preliminary data.</text>
</comment>
<accession>A0A813ILW9</accession>